<proteinExistence type="predicted"/>
<protein>
    <submittedName>
        <fullName evidence="1">Uncharacterized protein</fullName>
    </submittedName>
</protein>
<organism evidence="1">
    <name type="scientific">marine sediment metagenome</name>
    <dbReference type="NCBI Taxonomy" id="412755"/>
    <lineage>
        <taxon>unclassified sequences</taxon>
        <taxon>metagenomes</taxon>
        <taxon>ecological metagenomes</taxon>
    </lineage>
</organism>
<dbReference type="AlphaFoldDB" id="A0A0F9PCQ1"/>
<evidence type="ECO:0000313" key="1">
    <source>
        <dbReference type="EMBL" id="KKN29610.1"/>
    </source>
</evidence>
<sequence>MTKDQLAKLTKAAKAASQAAIELSELAYMLRDEEPIDRYWVLSAMSENHIRDSQYLNLLSHSLE</sequence>
<accession>A0A0F9PCQ1</accession>
<reference evidence="1" key="1">
    <citation type="journal article" date="2015" name="Nature">
        <title>Complex archaea that bridge the gap between prokaryotes and eukaryotes.</title>
        <authorList>
            <person name="Spang A."/>
            <person name="Saw J.H."/>
            <person name="Jorgensen S.L."/>
            <person name="Zaremba-Niedzwiedzka K."/>
            <person name="Martijn J."/>
            <person name="Lind A.E."/>
            <person name="van Eijk R."/>
            <person name="Schleper C."/>
            <person name="Guy L."/>
            <person name="Ettema T.J."/>
        </authorList>
    </citation>
    <scope>NUCLEOTIDE SEQUENCE</scope>
</reference>
<dbReference type="EMBL" id="LAZR01002473">
    <property type="protein sequence ID" value="KKN29610.1"/>
    <property type="molecule type" value="Genomic_DNA"/>
</dbReference>
<gene>
    <name evidence="1" type="ORF">LCGC14_0842240</name>
</gene>
<comment type="caution">
    <text evidence="1">The sequence shown here is derived from an EMBL/GenBank/DDBJ whole genome shotgun (WGS) entry which is preliminary data.</text>
</comment>
<name>A0A0F9PCQ1_9ZZZZ</name>